<evidence type="ECO:0000313" key="4">
    <source>
        <dbReference type="EMBL" id="KAK3215452.1"/>
    </source>
</evidence>
<evidence type="ECO:0000313" key="5">
    <source>
        <dbReference type="Proteomes" id="UP001280581"/>
    </source>
</evidence>
<keyword evidence="5" id="KW-1185">Reference proteome</keyword>
<dbReference type="Proteomes" id="UP001280581">
    <property type="component" value="Unassembled WGS sequence"/>
</dbReference>
<feature type="transmembrane region" description="Helical" evidence="2">
    <location>
        <begin position="494"/>
        <end position="513"/>
    </location>
</feature>
<feature type="region of interest" description="Disordered" evidence="1">
    <location>
        <begin position="282"/>
        <end position="326"/>
    </location>
</feature>
<evidence type="ECO:0000256" key="2">
    <source>
        <dbReference type="SAM" id="Phobius"/>
    </source>
</evidence>
<gene>
    <name evidence="4" type="ORF">GRF29_8g61746</name>
</gene>
<name>A0AAN6RKV6_9PLEO</name>
<evidence type="ECO:0000256" key="1">
    <source>
        <dbReference type="SAM" id="MobiDB-lite"/>
    </source>
</evidence>
<dbReference type="Gene3D" id="1.20.58.340">
    <property type="entry name" value="Magnesium transport protein CorA, transmembrane region"/>
    <property type="match status" value="1"/>
</dbReference>
<sequence length="575" mass="66029">MKRLIQSCESYKSYPRNIIKQKLSLQRADAYRESLRSEEPRLFEKEARVNVLDGNNDEEGLHRTVVTSLDELKKLIRQVISEDNDEPACRFIFIHAANSRAALRISRDMLTFICSWYQVPPSFLDFIFPFGKKINDSHNETCALRNESRFHARQRGLEIVSLGRSGRDIRICYHLQSVEQSPGQETMEWSIRQTAIYHSYDLVSEKAFWINVKGNQLLEHRVDGEPMLAAPSRSPDGSVFSVTLATHVLFAEWAGQNWRTYIKGLEEMVFSATERTIVIPVDSPSSALTPPPVYQTPQDATLGEKRKPPNDPSSAVSRYTESEDLAKTEVPQMLPRTKTLTYTSFGSEESRFLDDFSFSDVQKIQMVEEMTEKVVGILSRNLTTLRDLRETYASIPRLDLADEEGMREEIETFETQIIMIEKDLETLVERSKTLLKRIHERKTLLHDILQYRNMKASEFFANKAQQSAESMGLMTKDMHAIAIATQKDTASMRIITLVTLFFLPGTFVATFMSTDVLRWTDGHREYEPEALSTYFAISISLMVLTFSAWIVVAKFEERKSSIDAFLRKFKQTVPV</sequence>
<dbReference type="Pfam" id="PF26616">
    <property type="entry name" value="CorA-like"/>
    <property type="match status" value="1"/>
</dbReference>
<dbReference type="AlphaFoldDB" id="A0AAN6RKV6"/>
<keyword evidence="2" id="KW-0472">Membrane</keyword>
<dbReference type="EMBL" id="WVTA01000002">
    <property type="protein sequence ID" value="KAK3215452.1"/>
    <property type="molecule type" value="Genomic_DNA"/>
</dbReference>
<protein>
    <recommendedName>
        <fullName evidence="3">CorA-like transporter domain-containing protein</fullName>
    </recommendedName>
</protein>
<keyword evidence="2" id="KW-0812">Transmembrane</keyword>
<dbReference type="InterPro" id="IPR058257">
    <property type="entry name" value="CorA-like_dom"/>
</dbReference>
<proteinExistence type="predicted"/>
<feature type="domain" description="CorA-like transporter" evidence="3">
    <location>
        <begin position="6"/>
        <end position="276"/>
    </location>
</feature>
<keyword evidence="2" id="KW-1133">Transmembrane helix</keyword>
<evidence type="ECO:0000259" key="3">
    <source>
        <dbReference type="Pfam" id="PF26616"/>
    </source>
</evidence>
<accession>A0AAN6RKV6</accession>
<reference evidence="4 5" key="1">
    <citation type="submission" date="2021-02" db="EMBL/GenBank/DDBJ databases">
        <title>Genome assembly of Pseudopithomyces chartarum.</title>
        <authorList>
            <person name="Jauregui R."/>
            <person name="Singh J."/>
            <person name="Voisey C."/>
        </authorList>
    </citation>
    <scope>NUCLEOTIDE SEQUENCE [LARGE SCALE GENOMIC DNA]</scope>
    <source>
        <strain evidence="4 5">AGR01</strain>
    </source>
</reference>
<feature type="transmembrane region" description="Helical" evidence="2">
    <location>
        <begin position="533"/>
        <end position="552"/>
    </location>
</feature>
<comment type="caution">
    <text evidence="4">The sequence shown here is derived from an EMBL/GenBank/DDBJ whole genome shotgun (WGS) entry which is preliminary data.</text>
</comment>
<organism evidence="4 5">
    <name type="scientific">Pseudopithomyces chartarum</name>
    <dbReference type="NCBI Taxonomy" id="1892770"/>
    <lineage>
        <taxon>Eukaryota</taxon>
        <taxon>Fungi</taxon>
        <taxon>Dikarya</taxon>
        <taxon>Ascomycota</taxon>
        <taxon>Pezizomycotina</taxon>
        <taxon>Dothideomycetes</taxon>
        <taxon>Pleosporomycetidae</taxon>
        <taxon>Pleosporales</taxon>
        <taxon>Massarineae</taxon>
        <taxon>Didymosphaeriaceae</taxon>
        <taxon>Pseudopithomyces</taxon>
    </lineage>
</organism>